<evidence type="ECO:0000313" key="3">
    <source>
        <dbReference type="EMBL" id="EFJ03964.1"/>
    </source>
</evidence>
<dbReference type="GeneID" id="9585156"/>
<dbReference type="EMBL" id="GL377302">
    <property type="protein sequence ID" value="EFJ03964.1"/>
    <property type="molecule type" value="Genomic_DNA"/>
</dbReference>
<dbReference type="SUPFAM" id="SSF49870">
    <property type="entry name" value="Osmotin, thaumatin-like protein"/>
    <property type="match status" value="1"/>
</dbReference>
<dbReference type="InterPro" id="IPR001938">
    <property type="entry name" value="Thaumatin"/>
</dbReference>
<dbReference type="OrthoDB" id="430315at2759"/>
<dbReference type="eggNOG" id="ENOG502S07P">
    <property type="taxonomic scope" value="Eukaryota"/>
</dbReference>
<evidence type="ECO:0000256" key="2">
    <source>
        <dbReference type="SAM" id="SignalP"/>
    </source>
</evidence>
<sequence length="185" mass="19085">MKTSAALVALAASMTASAYTITFKNQCGYDVWPAVGKAPNGQVDTSVSFGAKLSPGQSVSWGIDNHQLGIRGWGRTGCDGNGANCATGACNGGLVCNDAGITAHAIYSEFGYGDAGQWGGERTYWDLSFVGGSVNIPARLSSTDGVSVTCTSNSCPTDQAYHQDGDNAAMRSSSISESFTHTFCP</sequence>
<dbReference type="AlphaFoldDB" id="D8PK56"/>
<evidence type="ECO:0000313" key="4">
    <source>
        <dbReference type="Proteomes" id="UP000007431"/>
    </source>
</evidence>
<dbReference type="KEGG" id="scm:SCHCO_02489112"/>
<dbReference type="STRING" id="578458.D8PK56"/>
<reference evidence="3 4" key="1">
    <citation type="journal article" date="2010" name="Nat. Biotechnol.">
        <title>Genome sequence of the model mushroom Schizophyllum commune.</title>
        <authorList>
            <person name="Ohm R.A."/>
            <person name="de Jong J.F."/>
            <person name="Lugones L.G."/>
            <person name="Aerts A."/>
            <person name="Kothe E."/>
            <person name="Stajich J.E."/>
            <person name="de Vries R.P."/>
            <person name="Record E."/>
            <person name="Levasseur A."/>
            <person name="Baker S.E."/>
            <person name="Bartholomew K.A."/>
            <person name="Coutinho P.M."/>
            <person name="Erdmann S."/>
            <person name="Fowler T.J."/>
            <person name="Gathman A.C."/>
            <person name="Lombard V."/>
            <person name="Henrissat B."/>
            <person name="Knabe N."/>
            <person name="Kuees U."/>
            <person name="Lilly W.W."/>
            <person name="Lindquist E."/>
            <person name="Lucas S."/>
            <person name="Magnuson J.K."/>
            <person name="Piumi F."/>
            <person name="Raudaskoski M."/>
            <person name="Salamov A."/>
            <person name="Schmutz J."/>
            <person name="Schwarze F.W.M.R."/>
            <person name="vanKuyk P.A."/>
            <person name="Horton J.S."/>
            <person name="Grigoriev I.V."/>
            <person name="Woesten H.A.B."/>
        </authorList>
    </citation>
    <scope>NUCLEOTIDE SEQUENCE [LARGE SCALE GENOMIC DNA]</scope>
    <source>
        <strain evidence="4">H4-8 / FGSC 9210</strain>
    </source>
</reference>
<keyword evidence="4" id="KW-1185">Reference proteome</keyword>
<dbReference type="PANTHER" id="PTHR31013">
    <property type="entry name" value="THAUMATIN FAMILY PROTEIN-RELATED"/>
    <property type="match status" value="1"/>
</dbReference>
<protein>
    <recommendedName>
        <fullName evidence="5">Osmotin thaumatin-like protein</fullName>
    </recommendedName>
</protein>
<feature type="disulfide bond" evidence="1">
    <location>
        <begin position="78"/>
        <end position="85"/>
    </location>
</feature>
<feature type="disulfide bond" evidence="1">
    <location>
        <begin position="90"/>
        <end position="96"/>
    </location>
</feature>
<dbReference type="InParanoid" id="D8PK56"/>
<name>D8PK56_SCHCM</name>
<keyword evidence="2" id="KW-0732">Signal</keyword>
<organism evidence="4">
    <name type="scientific">Schizophyllum commune (strain H4-8 / FGSC 9210)</name>
    <name type="common">Split gill fungus</name>
    <dbReference type="NCBI Taxonomy" id="578458"/>
    <lineage>
        <taxon>Eukaryota</taxon>
        <taxon>Fungi</taxon>
        <taxon>Dikarya</taxon>
        <taxon>Basidiomycota</taxon>
        <taxon>Agaricomycotina</taxon>
        <taxon>Agaricomycetes</taxon>
        <taxon>Agaricomycetidae</taxon>
        <taxon>Agaricales</taxon>
        <taxon>Schizophyllaceae</taxon>
        <taxon>Schizophyllum</taxon>
    </lineage>
</organism>
<keyword evidence="1" id="KW-1015">Disulfide bond</keyword>
<dbReference type="PROSITE" id="PS51367">
    <property type="entry name" value="THAUMATIN_2"/>
    <property type="match status" value="1"/>
</dbReference>
<gene>
    <name evidence="3" type="ORF">SCHCODRAFT_231740</name>
</gene>
<feature type="chain" id="PRO_5003120050" description="Osmotin thaumatin-like protein" evidence="2">
    <location>
        <begin position="19"/>
        <end position="185"/>
    </location>
</feature>
<proteinExistence type="predicted"/>
<evidence type="ECO:0008006" key="5">
    <source>
        <dbReference type="Google" id="ProtNLM"/>
    </source>
</evidence>
<dbReference type="OMA" id="TESARIW"/>
<dbReference type="SMART" id="SM00205">
    <property type="entry name" value="THN"/>
    <property type="match status" value="1"/>
</dbReference>
<accession>D8PK56</accession>
<dbReference type="InterPro" id="IPR037176">
    <property type="entry name" value="Osmotin/thaumatin-like_sf"/>
</dbReference>
<dbReference type="PANTHER" id="PTHR31013:SF2">
    <property type="entry name" value="THAUMATIN-LIKE PROTEIN"/>
    <property type="match status" value="1"/>
</dbReference>
<evidence type="ECO:0000256" key="1">
    <source>
        <dbReference type="PIRSR" id="PIRSR002703-1"/>
    </source>
</evidence>
<dbReference type="PIRSF" id="PIRSF002703">
    <property type="entry name" value="Thaumatin"/>
    <property type="match status" value="1"/>
</dbReference>
<feature type="signal peptide" evidence="2">
    <location>
        <begin position="1"/>
        <end position="18"/>
    </location>
</feature>
<dbReference type="RefSeq" id="XP_003038866.1">
    <property type="nucleotide sequence ID" value="XM_003038820.1"/>
</dbReference>
<dbReference type="Proteomes" id="UP000007431">
    <property type="component" value="Unassembled WGS sequence"/>
</dbReference>
<dbReference type="HOGENOM" id="CLU_043181_5_1_1"/>
<dbReference type="Pfam" id="PF00314">
    <property type="entry name" value="Thaumatin"/>
    <property type="match status" value="1"/>
</dbReference>
<dbReference type="Gene3D" id="2.60.110.10">
    <property type="entry name" value="Thaumatin"/>
    <property type="match status" value="1"/>
</dbReference>
<dbReference type="VEuPathDB" id="FungiDB:SCHCODRAFT_02489112"/>